<dbReference type="Gene3D" id="2.70.170.10">
    <property type="entry name" value="Neurotransmitter-gated ion-channel ligand-binding domain"/>
    <property type="match status" value="1"/>
</dbReference>
<feature type="transmembrane region" description="Helical" evidence="11">
    <location>
        <begin position="404"/>
        <end position="423"/>
    </location>
</feature>
<feature type="transmembrane region" description="Helical" evidence="11">
    <location>
        <begin position="206"/>
        <end position="224"/>
    </location>
</feature>
<dbReference type="InterPro" id="IPR006029">
    <property type="entry name" value="Neurotrans-gated_channel_TM"/>
</dbReference>
<comment type="similarity">
    <text evidence="11">Belongs to the ligand-gated ion channel (TC 1.A.9) family.</text>
</comment>
<keyword evidence="5 11" id="KW-0812">Transmembrane</keyword>
<keyword evidence="8 11" id="KW-0406">Ion transport</keyword>
<dbReference type="CDD" id="cd18987">
    <property type="entry name" value="LGIC_ECD_anion"/>
    <property type="match status" value="1"/>
</dbReference>
<evidence type="ECO:0000256" key="6">
    <source>
        <dbReference type="ARBA" id="ARBA00022729"/>
    </source>
</evidence>
<evidence type="ECO:0000313" key="16">
    <source>
        <dbReference type="Proteomes" id="UP001497525"/>
    </source>
</evidence>
<dbReference type="InterPro" id="IPR006201">
    <property type="entry name" value="Neur_channel"/>
</dbReference>
<dbReference type="FunFam" id="2.70.170.10:FF:000065">
    <property type="entry name" value="Glutamate-gated chloride channel, putative"/>
    <property type="match status" value="1"/>
</dbReference>
<dbReference type="InterPro" id="IPR006202">
    <property type="entry name" value="Neur_chan_lig-bd"/>
</dbReference>
<dbReference type="PRINTS" id="PR00253">
    <property type="entry name" value="GABAARECEPTR"/>
</dbReference>
<dbReference type="InterPro" id="IPR006028">
    <property type="entry name" value="GABAA/Glycine_rcpt"/>
</dbReference>
<comment type="caution">
    <text evidence="15">The sequence shown here is derived from an EMBL/GenBank/DDBJ whole genome shotgun (WGS) entry which is preliminary data.</text>
</comment>
<keyword evidence="7 11" id="KW-1133">Transmembrane helix</keyword>
<dbReference type="InterPro" id="IPR036719">
    <property type="entry name" value="Neuro-gated_channel_TM_sf"/>
</dbReference>
<evidence type="ECO:0000256" key="11">
    <source>
        <dbReference type="RuleBase" id="RU000687"/>
    </source>
</evidence>
<evidence type="ECO:0000256" key="10">
    <source>
        <dbReference type="ARBA" id="ARBA00023303"/>
    </source>
</evidence>
<evidence type="ECO:0000256" key="8">
    <source>
        <dbReference type="ARBA" id="ARBA00023065"/>
    </source>
</evidence>
<dbReference type="Proteomes" id="UP001497525">
    <property type="component" value="Unassembled WGS sequence"/>
</dbReference>
<feature type="transmembrane region" description="Helical" evidence="11">
    <location>
        <begin position="236"/>
        <end position="258"/>
    </location>
</feature>
<dbReference type="SUPFAM" id="SSF63712">
    <property type="entry name" value="Nicotinic receptor ligand binding domain-like"/>
    <property type="match status" value="1"/>
</dbReference>
<feature type="domain" description="Neurotransmitter-gated ion-channel ligand-binding" evidence="13">
    <location>
        <begin position="1"/>
        <end position="170"/>
    </location>
</feature>
<feature type="domain" description="Neurotransmitter-gated ion-channel transmembrane" evidence="14">
    <location>
        <begin position="178"/>
        <end position="418"/>
    </location>
</feature>
<dbReference type="Pfam" id="PF02931">
    <property type="entry name" value="Neur_chan_LBD"/>
    <property type="match status" value="1"/>
</dbReference>
<gene>
    <name evidence="15" type="ORF">CDAUBV1_LOCUS12526</name>
</gene>
<evidence type="ECO:0000256" key="2">
    <source>
        <dbReference type="ARBA" id="ARBA00004236"/>
    </source>
</evidence>
<dbReference type="GO" id="GO:0005886">
    <property type="term" value="C:plasma membrane"/>
    <property type="evidence" value="ECO:0007669"/>
    <property type="project" value="UniProtKB-SubCell"/>
</dbReference>
<organism evidence="15 16">
    <name type="scientific">Calicophoron daubneyi</name>
    <name type="common">Rumen fluke</name>
    <name type="synonym">Paramphistomum daubneyi</name>
    <dbReference type="NCBI Taxonomy" id="300641"/>
    <lineage>
        <taxon>Eukaryota</taxon>
        <taxon>Metazoa</taxon>
        <taxon>Spiralia</taxon>
        <taxon>Lophotrochozoa</taxon>
        <taxon>Platyhelminthes</taxon>
        <taxon>Trematoda</taxon>
        <taxon>Digenea</taxon>
        <taxon>Plagiorchiida</taxon>
        <taxon>Pronocephalata</taxon>
        <taxon>Paramphistomoidea</taxon>
        <taxon>Paramphistomidae</taxon>
        <taxon>Calicophoron</taxon>
    </lineage>
</organism>
<reference evidence="15" key="1">
    <citation type="submission" date="2024-06" db="EMBL/GenBank/DDBJ databases">
        <authorList>
            <person name="Liu X."/>
            <person name="Lenzi L."/>
            <person name="Haldenby T S."/>
            <person name="Uol C."/>
        </authorList>
    </citation>
    <scope>NUCLEOTIDE SEQUENCE</scope>
</reference>
<comment type="subcellular location">
    <subcellularLocation>
        <location evidence="2">Cell membrane</location>
    </subcellularLocation>
    <subcellularLocation>
        <location evidence="1">Membrane</location>
        <topology evidence="1">Multi-pass membrane protein</topology>
    </subcellularLocation>
</comment>
<dbReference type="Gene3D" id="1.20.58.390">
    <property type="entry name" value="Neurotransmitter-gated ion-channel transmembrane domain"/>
    <property type="match status" value="1"/>
</dbReference>
<protein>
    <submittedName>
        <fullName evidence="15">Uncharacterized protein</fullName>
    </submittedName>
</protein>
<keyword evidence="10 11" id="KW-0407">Ion channel</keyword>
<evidence type="ECO:0000256" key="9">
    <source>
        <dbReference type="ARBA" id="ARBA00023136"/>
    </source>
</evidence>
<keyword evidence="3 11" id="KW-0813">Transport</keyword>
<keyword evidence="6" id="KW-0732">Signal</keyword>
<evidence type="ECO:0000256" key="4">
    <source>
        <dbReference type="ARBA" id="ARBA00022475"/>
    </source>
</evidence>
<dbReference type="Pfam" id="PF02932">
    <property type="entry name" value="Neur_chan_memb"/>
    <property type="match status" value="1"/>
</dbReference>
<accession>A0AAV2TL49</accession>
<dbReference type="InterPro" id="IPR018000">
    <property type="entry name" value="Neurotransmitter_ion_chnl_CS"/>
</dbReference>
<dbReference type="InterPro" id="IPR036734">
    <property type="entry name" value="Neur_chan_lig-bd_sf"/>
</dbReference>
<evidence type="ECO:0000313" key="15">
    <source>
        <dbReference type="EMBL" id="CAL5138008.1"/>
    </source>
</evidence>
<sequence>MEFTADMMLRQAWSDPRLAWSHIPRFANYTKNIVTPKFRDEIWLPDLFFRNGKQGRLHKMTCENFLIRIQPDGYVLYSQKITMRLACQMELQNFPMDTQKCGMNIGSYGYTLNQLRFVWRNETPVTLPKDIQISEFDSPAHVDTYDCSKEYSTSTGQYTCLQASFLLSRKLGHWFFVVYIPNILILIVSWLNFWVNLEALPARVNLSLLTLLGLITQASGYATTLPRVSYLKAIDIWTTACYAFNSGVLLEFAIALHVSRRKKISDWHTQVRKLVRRELVRWCYACQQESSTRGISANAAYVSDEQQPLPYVTSASLAVCTLRKRSVSGEQDQPLPELFGKRKVNSQEVMNKMLAQLEEYDAEIPAPPPKSPGAAQLDHLIPPPAAKGPPKRATVSEVDSYSRFLFPACFFIYNCFYWTYYLVLVHYQH</sequence>
<evidence type="ECO:0000259" key="13">
    <source>
        <dbReference type="Pfam" id="PF02931"/>
    </source>
</evidence>
<name>A0AAV2TL49_CALDB</name>
<evidence type="ECO:0000256" key="5">
    <source>
        <dbReference type="ARBA" id="ARBA00022692"/>
    </source>
</evidence>
<feature type="transmembrane region" description="Helical" evidence="11">
    <location>
        <begin position="171"/>
        <end position="194"/>
    </location>
</feature>
<dbReference type="PANTHER" id="PTHR18945">
    <property type="entry name" value="NEUROTRANSMITTER GATED ION CHANNEL"/>
    <property type="match status" value="1"/>
</dbReference>
<dbReference type="AlphaFoldDB" id="A0AAV2TL49"/>
<dbReference type="GO" id="GO:0004888">
    <property type="term" value="F:transmembrane signaling receptor activity"/>
    <property type="evidence" value="ECO:0007669"/>
    <property type="project" value="InterPro"/>
</dbReference>
<proteinExistence type="inferred from homology"/>
<dbReference type="GO" id="GO:0005230">
    <property type="term" value="F:extracellular ligand-gated monoatomic ion channel activity"/>
    <property type="evidence" value="ECO:0007669"/>
    <property type="project" value="InterPro"/>
</dbReference>
<evidence type="ECO:0000259" key="14">
    <source>
        <dbReference type="Pfam" id="PF02932"/>
    </source>
</evidence>
<evidence type="ECO:0000256" key="7">
    <source>
        <dbReference type="ARBA" id="ARBA00022989"/>
    </source>
</evidence>
<dbReference type="PRINTS" id="PR00252">
    <property type="entry name" value="NRIONCHANNEL"/>
</dbReference>
<dbReference type="InterPro" id="IPR038050">
    <property type="entry name" value="Neuro_actylchol_rec"/>
</dbReference>
<dbReference type="EMBL" id="CAXLJL010000467">
    <property type="protein sequence ID" value="CAL5138008.1"/>
    <property type="molecule type" value="Genomic_DNA"/>
</dbReference>
<evidence type="ECO:0000256" key="12">
    <source>
        <dbReference type="SAM" id="MobiDB-lite"/>
    </source>
</evidence>
<keyword evidence="4" id="KW-1003">Cell membrane</keyword>
<dbReference type="SUPFAM" id="SSF90112">
    <property type="entry name" value="Neurotransmitter-gated ion-channel transmembrane pore"/>
    <property type="match status" value="1"/>
</dbReference>
<evidence type="ECO:0000256" key="1">
    <source>
        <dbReference type="ARBA" id="ARBA00004141"/>
    </source>
</evidence>
<feature type="region of interest" description="Disordered" evidence="12">
    <location>
        <begin position="365"/>
        <end position="391"/>
    </location>
</feature>
<dbReference type="PROSITE" id="PS00236">
    <property type="entry name" value="NEUROTR_ION_CHANNEL"/>
    <property type="match status" value="1"/>
</dbReference>
<keyword evidence="9 11" id="KW-0472">Membrane</keyword>
<dbReference type="CDD" id="cd19049">
    <property type="entry name" value="LGIC_TM_anion"/>
    <property type="match status" value="1"/>
</dbReference>
<evidence type="ECO:0000256" key="3">
    <source>
        <dbReference type="ARBA" id="ARBA00022448"/>
    </source>
</evidence>